<dbReference type="CDD" id="cd00075">
    <property type="entry name" value="HATPase"/>
    <property type="match status" value="1"/>
</dbReference>
<dbReference type="InterPro" id="IPR001789">
    <property type="entry name" value="Sig_transdc_resp-reg_receiver"/>
</dbReference>
<evidence type="ECO:0000313" key="23">
    <source>
        <dbReference type="Proteomes" id="UP000182544"/>
    </source>
</evidence>
<evidence type="ECO:0000256" key="1">
    <source>
        <dbReference type="ARBA" id="ARBA00000085"/>
    </source>
</evidence>
<evidence type="ECO:0000256" key="12">
    <source>
        <dbReference type="ARBA" id="ARBA00023012"/>
    </source>
</evidence>
<dbReference type="InterPro" id="IPR013783">
    <property type="entry name" value="Ig-like_fold"/>
</dbReference>
<feature type="domain" description="HTH araC/xylS-type" evidence="19">
    <location>
        <begin position="1268"/>
        <end position="1367"/>
    </location>
</feature>
<dbReference type="GO" id="GO:0043565">
    <property type="term" value="F:sequence-specific DNA binding"/>
    <property type="evidence" value="ECO:0007669"/>
    <property type="project" value="InterPro"/>
</dbReference>
<evidence type="ECO:0000256" key="11">
    <source>
        <dbReference type="ARBA" id="ARBA00022989"/>
    </source>
</evidence>
<dbReference type="SMART" id="SM00448">
    <property type="entry name" value="REC"/>
    <property type="match status" value="1"/>
</dbReference>
<dbReference type="InterPro" id="IPR018060">
    <property type="entry name" value="HTH_AraC"/>
</dbReference>
<evidence type="ECO:0000256" key="13">
    <source>
        <dbReference type="ARBA" id="ARBA00023015"/>
    </source>
</evidence>
<dbReference type="Gene3D" id="3.40.50.2300">
    <property type="match status" value="1"/>
</dbReference>
<dbReference type="Gene3D" id="1.10.10.60">
    <property type="entry name" value="Homeodomain-like"/>
    <property type="match status" value="1"/>
</dbReference>
<dbReference type="PROSITE" id="PS01124">
    <property type="entry name" value="HTH_ARAC_FAMILY_2"/>
    <property type="match status" value="1"/>
</dbReference>
<gene>
    <name evidence="22" type="ORF">SAMN05428642_10642</name>
</gene>
<dbReference type="InterPro" id="IPR018062">
    <property type="entry name" value="HTH_AraC-typ_CS"/>
</dbReference>
<dbReference type="PROSITE" id="PS50110">
    <property type="entry name" value="RESPONSE_REGULATORY"/>
    <property type="match status" value="1"/>
</dbReference>
<keyword evidence="5 18" id="KW-0597">Phosphoprotein</keyword>
<evidence type="ECO:0000259" key="19">
    <source>
        <dbReference type="PROSITE" id="PS01124"/>
    </source>
</evidence>
<comment type="subcellular location">
    <subcellularLocation>
        <location evidence="2">Cell membrane</location>
    </subcellularLocation>
</comment>
<dbReference type="CDD" id="cd00082">
    <property type="entry name" value="HisKA"/>
    <property type="match status" value="1"/>
</dbReference>
<evidence type="ECO:0000256" key="16">
    <source>
        <dbReference type="ARBA" id="ARBA00023157"/>
    </source>
</evidence>
<dbReference type="Pfam" id="PF00072">
    <property type="entry name" value="Response_reg"/>
    <property type="match status" value="1"/>
</dbReference>
<feature type="domain" description="Response regulatory" evidence="21">
    <location>
        <begin position="1121"/>
        <end position="1236"/>
    </location>
</feature>
<evidence type="ECO:0000256" key="8">
    <source>
        <dbReference type="ARBA" id="ARBA00022741"/>
    </source>
</evidence>
<evidence type="ECO:0000256" key="6">
    <source>
        <dbReference type="ARBA" id="ARBA00022679"/>
    </source>
</evidence>
<dbReference type="PRINTS" id="PR00344">
    <property type="entry name" value="BCTRLSENSOR"/>
</dbReference>
<feature type="modified residue" description="4-aspartylphosphate" evidence="18">
    <location>
        <position position="1169"/>
    </location>
</feature>
<dbReference type="Gene3D" id="2.130.10.10">
    <property type="entry name" value="YVTN repeat-like/Quinoprotein amine dehydrogenase"/>
    <property type="match status" value="2"/>
</dbReference>
<dbReference type="Pfam" id="PF02518">
    <property type="entry name" value="HATPase_c"/>
    <property type="match status" value="1"/>
</dbReference>
<dbReference type="SUPFAM" id="SSF46689">
    <property type="entry name" value="Homeodomain-like"/>
    <property type="match status" value="1"/>
</dbReference>
<dbReference type="SMART" id="SM00342">
    <property type="entry name" value="HTH_ARAC"/>
    <property type="match status" value="1"/>
</dbReference>
<dbReference type="InterPro" id="IPR036097">
    <property type="entry name" value="HisK_dim/P_sf"/>
</dbReference>
<feature type="domain" description="Histidine kinase" evidence="20">
    <location>
        <begin position="852"/>
        <end position="1073"/>
    </location>
</feature>
<dbReference type="Gene3D" id="2.60.40.10">
    <property type="entry name" value="Immunoglobulins"/>
    <property type="match status" value="1"/>
</dbReference>
<keyword evidence="7" id="KW-0812">Transmembrane</keyword>
<dbReference type="CDD" id="cd17574">
    <property type="entry name" value="REC_OmpR"/>
    <property type="match status" value="1"/>
</dbReference>
<evidence type="ECO:0000256" key="7">
    <source>
        <dbReference type="ARBA" id="ARBA00022692"/>
    </source>
</evidence>
<dbReference type="EMBL" id="FPKV01000006">
    <property type="protein sequence ID" value="SFZ95027.1"/>
    <property type="molecule type" value="Genomic_DNA"/>
</dbReference>
<dbReference type="InterPro" id="IPR036890">
    <property type="entry name" value="HATPase_C_sf"/>
</dbReference>
<dbReference type="FunFam" id="3.30.565.10:FF:000037">
    <property type="entry name" value="Hybrid sensor histidine kinase/response regulator"/>
    <property type="match status" value="1"/>
</dbReference>
<keyword evidence="10" id="KW-0067">ATP-binding</keyword>
<dbReference type="InterPro" id="IPR004358">
    <property type="entry name" value="Sig_transdc_His_kin-like_C"/>
</dbReference>
<evidence type="ECO:0000256" key="18">
    <source>
        <dbReference type="PROSITE-ProRule" id="PRU00169"/>
    </source>
</evidence>
<keyword evidence="6" id="KW-0808">Transferase</keyword>
<sequence>MNFMKYINTYILIFFISVYSNAQKTDLRFETIDYDENFPQSTISKIIQGKKGFIWLGTENGLVRYDGYNFIRYYTSNKEEGIISNNHINDIYEDLDGNLWIGTSHGVNLYNRNTNDFKIIDLPPVNPIKGGRNYISSFIEDDNKNLWVGTFGGVKKLNKETHLLEDIFTETNLFLSSCKVYTLFYDNELGILVSTNSGLQSFDPTTSLNKELPELITENISFFKEKILKIIKEVNGDMWFATESAGVFLYSKNQNKFVNYRVDLKNKNSISSNNVKDILYVDNNTLWFATDDGLNVFDKDKKQFTRHQHNPLISSTISDNNIRTFLKDREGSIWLGTKTGSINFFNKANSNFTNVGESIYQNFGLNNTIINAIIDDDNESLWVGTNGGGLNYLDFKNRKKEYYLIESFKGQNIITSLVNKNKETLLCGTLFGLYQFNKKAKKFSKLSIFQEEVQVSSLLVDDEDIWVGTDGTGLVKISKNGDIENYQKKESGNSISDNFITHIENRKNGLWVSTQFGLNFFNKKTKKFITILQGNEANSLSNNTLSTLFIDSKDRLWVGMGYGGLNYFDEKTKKFYLINEAMGLTDGDIKSISEDSQGNLWVSSNNLLFQIKIKDLIIPLKKSNFEIISYGPKDGITVKNYSNNCSVIFEDEMLAFGGTKGLIIFNPNNIIKPKATSKIVLTKLIINNEEVKFSDNNSILEKDISEAPEITLNYNQKFIGFQFSSLNFINTENNKYAYKLESTFEDDSWHDIGTQNRVNLAALNSGTYFFKLKSLNDLDNLNVKSLKITILPPWWKTNWAYLAYTILIVSIFIITMNFIKSKVIIKQALLLKQTESARREELYNMKLDFFTNISHEIRTPLTLIQGPVEELLSSYKEDSKLKKKLTTIKKNSDRLLTLINELLDFRKIESKQMKIFCEKQDIIQFCFDIYESFKGLSERKNIDYKFVMNTKSIPVFFDKHQMEKVIYNLLSNAFKFTKKNGKIVISIEEIPDDNCWIQIKIKDNGIGIPKDSKKKVFKGFFQVDERGQKNTGSGIGLALSKTIVELHHGELNIENEPETWATTVFKISLQKGRAHLNESQIVENDLEFTELKSNVEIVEKELLVPEQIIEDEELEDENKLHVLIIDDHKEIRKFIKEILQEEYTIIAFSNGQDAINYMEKQIPDLIICDVMMPEMDGFEFCKRIKTHENTNHIPVILLTAKTSTENRIDGLSLGADAYITKPFSVKVLKLNIINLLSSKEILRQKYSGSFIIDSNLEKLEMPEEMFIKKLMKIIEQNIEKPDFDVNELVKEIGMSRTVLYKKVKALTNHSVASLIKHLRLKKAADILLNTNYHISEVTYLVGFSDRKHFSKEFKKIFKVSPTEYRKAVEKQL</sequence>
<dbReference type="PROSITE" id="PS00041">
    <property type="entry name" value="HTH_ARAC_FAMILY_1"/>
    <property type="match status" value="1"/>
</dbReference>
<dbReference type="Pfam" id="PF07494">
    <property type="entry name" value="Reg_prop"/>
    <property type="match status" value="4"/>
</dbReference>
<keyword evidence="9 22" id="KW-0418">Kinase</keyword>
<dbReference type="Pfam" id="PF12833">
    <property type="entry name" value="HTH_18"/>
    <property type="match status" value="1"/>
</dbReference>
<evidence type="ECO:0000256" key="5">
    <source>
        <dbReference type="ARBA" id="ARBA00022553"/>
    </source>
</evidence>
<dbReference type="Gene3D" id="3.30.565.10">
    <property type="entry name" value="Histidine kinase-like ATPase, C-terminal domain"/>
    <property type="match status" value="1"/>
</dbReference>
<dbReference type="SUPFAM" id="SSF63829">
    <property type="entry name" value="Calcium-dependent phosphotriesterase"/>
    <property type="match status" value="3"/>
</dbReference>
<keyword evidence="13" id="KW-0805">Transcription regulation</keyword>
<keyword evidence="11" id="KW-1133">Transmembrane helix</keyword>
<dbReference type="PANTHER" id="PTHR43547">
    <property type="entry name" value="TWO-COMPONENT HISTIDINE KINASE"/>
    <property type="match status" value="1"/>
</dbReference>
<dbReference type="InterPro" id="IPR005467">
    <property type="entry name" value="His_kinase_dom"/>
</dbReference>
<keyword evidence="12" id="KW-0902">Two-component regulatory system</keyword>
<evidence type="ECO:0000256" key="14">
    <source>
        <dbReference type="ARBA" id="ARBA00023125"/>
    </source>
</evidence>
<dbReference type="Gene3D" id="1.10.287.130">
    <property type="match status" value="1"/>
</dbReference>
<dbReference type="GO" id="GO:0000155">
    <property type="term" value="F:phosphorelay sensor kinase activity"/>
    <property type="evidence" value="ECO:0007669"/>
    <property type="project" value="InterPro"/>
</dbReference>
<dbReference type="InterPro" id="IPR003661">
    <property type="entry name" value="HisK_dim/P_dom"/>
</dbReference>
<proteinExistence type="predicted"/>
<dbReference type="GO" id="GO:0005886">
    <property type="term" value="C:plasma membrane"/>
    <property type="evidence" value="ECO:0007669"/>
    <property type="project" value="UniProtKB-SubCell"/>
</dbReference>
<dbReference type="RefSeq" id="WP_245794911.1">
    <property type="nucleotide sequence ID" value="NZ_FPKV01000006.1"/>
</dbReference>
<protein>
    <recommendedName>
        <fullName evidence="3">histidine kinase</fullName>
        <ecNumber evidence="3">2.7.13.3</ecNumber>
    </recommendedName>
</protein>
<keyword evidence="23" id="KW-1185">Reference proteome</keyword>
<keyword evidence="17" id="KW-0804">Transcription</keyword>
<dbReference type="FunFam" id="1.10.287.130:FF:000045">
    <property type="entry name" value="Two-component system sensor histidine kinase/response regulator"/>
    <property type="match status" value="1"/>
</dbReference>
<evidence type="ECO:0000259" key="20">
    <source>
        <dbReference type="PROSITE" id="PS50109"/>
    </source>
</evidence>
<evidence type="ECO:0000256" key="3">
    <source>
        <dbReference type="ARBA" id="ARBA00012438"/>
    </source>
</evidence>
<dbReference type="SUPFAM" id="SSF52172">
    <property type="entry name" value="CheY-like"/>
    <property type="match status" value="1"/>
</dbReference>
<dbReference type="InterPro" id="IPR015943">
    <property type="entry name" value="WD40/YVTN_repeat-like_dom_sf"/>
</dbReference>
<keyword evidence="4" id="KW-1003">Cell membrane</keyword>
<reference evidence="22 23" key="1">
    <citation type="submission" date="2016-10" db="EMBL/GenBank/DDBJ databases">
        <authorList>
            <person name="de Groot N.N."/>
        </authorList>
    </citation>
    <scope>NUCLEOTIDE SEQUENCE [LARGE SCALE GENOMIC DNA]</scope>
    <source>
        <strain evidence="22 23">DSM 18180</strain>
    </source>
</reference>
<organism evidence="22 23">
    <name type="scientific">Flaviramulus basaltis</name>
    <dbReference type="NCBI Taxonomy" id="369401"/>
    <lineage>
        <taxon>Bacteria</taxon>
        <taxon>Pseudomonadati</taxon>
        <taxon>Bacteroidota</taxon>
        <taxon>Flavobacteriia</taxon>
        <taxon>Flavobacteriales</taxon>
        <taxon>Flavobacteriaceae</taxon>
        <taxon>Flaviramulus</taxon>
    </lineage>
</organism>
<dbReference type="InterPro" id="IPR011110">
    <property type="entry name" value="Reg_prop"/>
</dbReference>
<dbReference type="InterPro" id="IPR021040">
    <property type="entry name" value="LRRC8_Pannexin-like"/>
</dbReference>
<dbReference type="SUPFAM" id="SSF55874">
    <property type="entry name" value="ATPase domain of HSP90 chaperone/DNA topoisomerase II/histidine kinase"/>
    <property type="match status" value="1"/>
</dbReference>
<dbReference type="SMART" id="SM00388">
    <property type="entry name" value="HisKA"/>
    <property type="match status" value="1"/>
</dbReference>
<comment type="catalytic activity">
    <reaction evidence="1">
        <text>ATP + protein L-histidine = ADP + protein N-phospho-L-histidine.</text>
        <dbReference type="EC" id="2.7.13.3"/>
    </reaction>
</comment>
<dbReference type="GO" id="GO:0003700">
    <property type="term" value="F:DNA-binding transcription factor activity"/>
    <property type="evidence" value="ECO:0007669"/>
    <property type="project" value="InterPro"/>
</dbReference>
<dbReference type="FunFam" id="3.40.50.2300:FF:000138">
    <property type="entry name" value="Two-component system sensor histidine kinase/response regulator"/>
    <property type="match status" value="1"/>
</dbReference>
<dbReference type="InterPro" id="IPR003594">
    <property type="entry name" value="HATPase_dom"/>
</dbReference>
<keyword evidence="15" id="KW-0472">Membrane</keyword>
<dbReference type="InterPro" id="IPR011006">
    <property type="entry name" value="CheY-like_superfamily"/>
</dbReference>
<evidence type="ECO:0000256" key="17">
    <source>
        <dbReference type="ARBA" id="ARBA00023163"/>
    </source>
</evidence>
<dbReference type="PROSITE" id="PS50109">
    <property type="entry name" value="HIS_KIN"/>
    <property type="match status" value="1"/>
</dbReference>
<keyword evidence="8" id="KW-0547">Nucleotide-binding</keyword>
<dbReference type="Pfam" id="PF12534">
    <property type="entry name" value="Pannexin_like"/>
    <property type="match status" value="1"/>
</dbReference>
<dbReference type="STRING" id="369401.SAMN05428642_10642"/>
<dbReference type="InterPro" id="IPR009057">
    <property type="entry name" value="Homeodomain-like_sf"/>
</dbReference>
<dbReference type="SMART" id="SM00387">
    <property type="entry name" value="HATPase_c"/>
    <property type="match status" value="1"/>
</dbReference>
<evidence type="ECO:0000256" key="15">
    <source>
        <dbReference type="ARBA" id="ARBA00023136"/>
    </source>
</evidence>
<evidence type="ECO:0000256" key="9">
    <source>
        <dbReference type="ARBA" id="ARBA00022777"/>
    </source>
</evidence>
<dbReference type="Pfam" id="PF00512">
    <property type="entry name" value="HisKA"/>
    <property type="match status" value="1"/>
</dbReference>
<evidence type="ECO:0000256" key="2">
    <source>
        <dbReference type="ARBA" id="ARBA00004236"/>
    </source>
</evidence>
<evidence type="ECO:0000313" key="22">
    <source>
        <dbReference type="EMBL" id="SFZ95027.1"/>
    </source>
</evidence>
<keyword evidence="16" id="KW-1015">Disulfide bond</keyword>
<keyword evidence="14" id="KW-0238">DNA-binding</keyword>
<dbReference type="GO" id="GO:0005524">
    <property type="term" value="F:ATP binding"/>
    <property type="evidence" value="ECO:0007669"/>
    <property type="project" value="UniProtKB-KW"/>
</dbReference>
<dbReference type="Proteomes" id="UP000182544">
    <property type="component" value="Unassembled WGS sequence"/>
</dbReference>
<name>A0A1K2ITH8_9FLAO</name>
<evidence type="ECO:0000256" key="4">
    <source>
        <dbReference type="ARBA" id="ARBA00022475"/>
    </source>
</evidence>
<dbReference type="EC" id="2.7.13.3" evidence="3"/>
<evidence type="ECO:0000259" key="21">
    <source>
        <dbReference type="PROSITE" id="PS50110"/>
    </source>
</evidence>
<accession>A0A1K2ITH8</accession>
<dbReference type="PANTHER" id="PTHR43547:SF2">
    <property type="entry name" value="HYBRID SIGNAL TRANSDUCTION HISTIDINE KINASE C"/>
    <property type="match status" value="1"/>
</dbReference>
<evidence type="ECO:0000256" key="10">
    <source>
        <dbReference type="ARBA" id="ARBA00022840"/>
    </source>
</evidence>
<dbReference type="SUPFAM" id="SSF47384">
    <property type="entry name" value="Homodimeric domain of signal transducing histidine kinase"/>
    <property type="match status" value="1"/>
</dbReference>